<dbReference type="InterPro" id="IPR006439">
    <property type="entry name" value="HAD-SF_hydro_IA"/>
</dbReference>
<dbReference type="SFLD" id="SFLDG01129">
    <property type="entry name" value="C1.5:_HAD__Beta-PGM__Phosphata"/>
    <property type="match status" value="1"/>
</dbReference>
<dbReference type="InterPro" id="IPR050155">
    <property type="entry name" value="HAD-like_hydrolase_sf"/>
</dbReference>
<dbReference type="InterPro" id="IPR023198">
    <property type="entry name" value="PGP-like_dom2"/>
</dbReference>
<dbReference type="Pfam" id="PF13419">
    <property type="entry name" value="HAD_2"/>
    <property type="match status" value="1"/>
</dbReference>
<dbReference type="STRING" id="1216932.CM240_0708"/>
<dbReference type="InterPro" id="IPR036412">
    <property type="entry name" value="HAD-like_sf"/>
</dbReference>
<gene>
    <name evidence="1" type="ORF">CM240_0708</name>
</gene>
<dbReference type="NCBIfam" id="TIGR01549">
    <property type="entry name" value="HAD-SF-IA-v1"/>
    <property type="match status" value="1"/>
</dbReference>
<name>W6RU91_9CLOT</name>
<organism evidence="1 2">
    <name type="scientific">Clostridium bornimense</name>
    <dbReference type="NCBI Taxonomy" id="1216932"/>
    <lineage>
        <taxon>Bacteria</taxon>
        <taxon>Bacillati</taxon>
        <taxon>Bacillota</taxon>
        <taxon>Clostridia</taxon>
        <taxon>Eubacteriales</taxon>
        <taxon>Clostridiaceae</taxon>
        <taxon>Clostridium</taxon>
    </lineage>
</organism>
<dbReference type="InterPro" id="IPR041492">
    <property type="entry name" value="HAD_2"/>
</dbReference>
<keyword evidence="2" id="KW-1185">Reference proteome</keyword>
<dbReference type="PANTHER" id="PTHR43434">
    <property type="entry name" value="PHOSPHOGLYCOLATE PHOSPHATASE"/>
    <property type="match status" value="1"/>
</dbReference>
<sequence>MNKKIIFFDLDGTITDPMIGITNSVKYALKSFGIEISNNKDLYKFIGPPLQESFKEYYNFNVTETDLAIKKYREYFSDKGIFENSLYTNMDLLLKSLKDNNKTVILATSKPTIYAEKILKYFNIYKYFDFVSGSTLDGNISKKIDIIKYALSSNNITSLSDTIMIGDRKYDIVAAKELGIDSIGVLYGYGDYEELTNAEATYIAKNIMELSKLLNVPLY</sequence>
<accession>W6RU91</accession>
<dbReference type="PATRIC" id="fig|1216932.3.peg.694"/>
<dbReference type="SFLD" id="SFLDS00003">
    <property type="entry name" value="Haloacid_Dehalogenase"/>
    <property type="match status" value="1"/>
</dbReference>
<evidence type="ECO:0000313" key="2">
    <source>
        <dbReference type="Proteomes" id="UP000019426"/>
    </source>
</evidence>
<dbReference type="Proteomes" id="UP000019426">
    <property type="component" value="Chromosome M2/40_rep1"/>
</dbReference>
<dbReference type="HOGENOM" id="CLU_045011_19_4_9"/>
<protein>
    <submittedName>
        <fullName evidence="1">HAD family phosphatase</fullName>
    </submittedName>
</protein>
<dbReference type="PANTHER" id="PTHR43434:SF20">
    <property type="entry name" value="5'-NUCLEOTIDASE"/>
    <property type="match status" value="1"/>
</dbReference>
<dbReference type="GO" id="GO:0004713">
    <property type="term" value="F:protein tyrosine kinase activity"/>
    <property type="evidence" value="ECO:0007669"/>
    <property type="project" value="TreeGrafter"/>
</dbReference>
<dbReference type="RefSeq" id="WP_044036507.1">
    <property type="nucleotide sequence ID" value="NZ_HG917868.1"/>
</dbReference>
<dbReference type="KEGG" id="clt:CM240_0708"/>
<dbReference type="SUPFAM" id="SSF56784">
    <property type="entry name" value="HAD-like"/>
    <property type="match status" value="1"/>
</dbReference>
<dbReference type="GO" id="GO:0005829">
    <property type="term" value="C:cytosol"/>
    <property type="evidence" value="ECO:0007669"/>
    <property type="project" value="TreeGrafter"/>
</dbReference>
<dbReference type="EMBL" id="HG917868">
    <property type="protein sequence ID" value="CDM67873.1"/>
    <property type="molecule type" value="Genomic_DNA"/>
</dbReference>
<dbReference type="InterPro" id="IPR023214">
    <property type="entry name" value="HAD_sf"/>
</dbReference>
<reference evidence="1 2" key="1">
    <citation type="submission" date="2013-11" db="EMBL/GenBank/DDBJ databases">
        <title>Complete genome sequence of Clostridum sp. M2/40.</title>
        <authorList>
            <person name="Wibberg D."/>
            <person name="Puehler A."/>
            <person name="Schlueter A."/>
        </authorList>
    </citation>
    <scope>NUCLEOTIDE SEQUENCE [LARGE SCALE GENOMIC DNA]</scope>
    <source>
        <strain evidence="2">M2/40</strain>
    </source>
</reference>
<dbReference type="Gene3D" id="1.10.150.240">
    <property type="entry name" value="Putative phosphatase, domain 2"/>
    <property type="match status" value="1"/>
</dbReference>
<evidence type="ECO:0000313" key="1">
    <source>
        <dbReference type="EMBL" id="CDM67873.1"/>
    </source>
</evidence>
<proteinExistence type="predicted"/>
<dbReference type="eggNOG" id="COG0546">
    <property type="taxonomic scope" value="Bacteria"/>
</dbReference>
<dbReference type="Gene3D" id="3.40.50.1000">
    <property type="entry name" value="HAD superfamily/HAD-like"/>
    <property type="match status" value="1"/>
</dbReference>
<dbReference type="OrthoDB" id="9792518at2"/>
<dbReference type="AlphaFoldDB" id="W6RU91"/>